<feature type="domain" description="HTH luxR-type" evidence="4">
    <location>
        <begin position="123"/>
        <end position="188"/>
    </location>
</feature>
<dbReference type="AlphaFoldDB" id="A0A1Q8CMI0"/>
<dbReference type="PANTHER" id="PTHR44688">
    <property type="entry name" value="DNA-BINDING TRANSCRIPTIONAL ACTIVATOR DEVR_DOSR"/>
    <property type="match status" value="1"/>
</dbReference>
<evidence type="ECO:0000256" key="1">
    <source>
        <dbReference type="ARBA" id="ARBA00023015"/>
    </source>
</evidence>
<reference evidence="5 6" key="1">
    <citation type="submission" date="2016-12" db="EMBL/GenBank/DDBJ databases">
        <title>The draft genome sequence of Actinophytocola sp. 11-183.</title>
        <authorList>
            <person name="Wang W."/>
            <person name="Yuan L."/>
        </authorList>
    </citation>
    <scope>NUCLEOTIDE SEQUENCE [LARGE SCALE GENOMIC DNA]</scope>
    <source>
        <strain evidence="5 6">11-183</strain>
    </source>
</reference>
<keyword evidence="3" id="KW-0804">Transcription</keyword>
<dbReference type="STRING" id="1912961.BU204_21785"/>
<dbReference type="PRINTS" id="PR00038">
    <property type="entry name" value="HTHLUXR"/>
</dbReference>
<dbReference type="GO" id="GO:0003677">
    <property type="term" value="F:DNA binding"/>
    <property type="evidence" value="ECO:0007669"/>
    <property type="project" value="UniProtKB-KW"/>
</dbReference>
<dbReference type="Pfam" id="PF00196">
    <property type="entry name" value="GerE"/>
    <property type="match status" value="1"/>
</dbReference>
<dbReference type="Gene3D" id="3.40.50.2300">
    <property type="match status" value="1"/>
</dbReference>
<gene>
    <name evidence="5" type="ORF">BU204_21785</name>
</gene>
<dbReference type="GO" id="GO:0006355">
    <property type="term" value="P:regulation of DNA-templated transcription"/>
    <property type="evidence" value="ECO:0007669"/>
    <property type="project" value="InterPro"/>
</dbReference>
<dbReference type="CDD" id="cd06170">
    <property type="entry name" value="LuxR_C_like"/>
    <property type="match status" value="1"/>
</dbReference>
<name>A0A1Q8CMI0_9PSEU</name>
<keyword evidence="6" id="KW-1185">Reference proteome</keyword>
<evidence type="ECO:0000256" key="3">
    <source>
        <dbReference type="ARBA" id="ARBA00023163"/>
    </source>
</evidence>
<evidence type="ECO:0000313" key="5">
    <source>
        <dbReference type="EMBL" id="OLF15570.1"/>
    </source>
</evidence>
<dbReference type="InterPro" id="IPR016032">
    <property type="entry name" value="Sig_transdc_resp-reg_C-effctor"/>
</dbReference>
<evidence type="ECO:0000259" key="4">
    <source>
        <dbReference type="PROSITE" id="PS50043"/>
    </source>
</evidence>
<evidence type="ECO:0000256" key="2">
    <source>
        <dbReference type="ARBA" id="ARBA00023125"/>
    </source>
</evidence>
<dbReference type="PROSITE" id="PS50043">
    <property type="entry name" value="HTH_LUXR_2"/>
    <property type="match status" value="1"/>
</dbReference>
<organism evidence="5 6">
    <name type="scientific">Actinophytocola xanthii</name>
    <dbReference type="NCBI Taxonomy" id="1912961"/>
    <lineage>
        <taxon>Bacteria</taxon>
        <taxon>Bacillati</taxon>
        <taxon>Actinomycetota</taxon>
        <taxon>Actinomycetes</taxon>
        <taxon>Pseudonocardiales</taxon>
        <taxon>Pseudonocardiaceae</taxon>
    </lineage>
</organism>
<comment type="caution">
    <text evidence="5">The sequence shown here is derived from an EMBL/GenBank/DDBJ whole genome shotgun (WGS) entry which is preliminary data.</text>
</comment>
<protein>
    <recommendedName>
        <fullName evidence="4">HTH luxR-type domain-containing protein</fullName>
    </recommendedName>
</protein>
<dbReference type="InterPro" id="IPR000792">
    <property type="entry name" value="Tscrpt_reg_LuxR_C"/>
</dbReference>
<evidence type="ECO:0000313" key="6">
    <source>
        <dbReference type="Proteomes" id="UP000185596"/>
    </source>
</evidence>
<dbReference type="Proteomes" id="UP000185596">
    <property type="component" value="Unassembled WGS sequence"/>
</dbReference>
<dbReference type="PANTHER" id="PTHR44688:SF16">
    <property type="entry name" value="DNA-BINDING TRANSCRIPTIONAL ACTIVATOR DEVR_DOSR"/>
    <property type="match status" value="1"/>
</dbReference>
<keyword evidence="2" id="KW-0238">DNA-binding</keyword>
<dbReference type="SUPFAM" id="SSF46894">
    <property type="entry name" value="C-terminal effector domain of the bipartite response regulators"/>
    <property type="match status" value="1"/>
</dbReference>
<accession>A0A1Q8CMI0</accession>
<proteinExistence type="predicted"/>
<dbReference type="EMBL" id="MSIE01000040">
    <property type="protein sequence ID" value="OLF15570.1"/>
    <property type="molecule type" value="Genomic_DNA"/>
</dbReference>
<keyword evidence="1" id="KW-0805">Transcription regulation</keyword>
<dbReference type="SMART" id="SM00421">
    <property type="entry name" value="HTH_LUXR"/>
    <property type="match status" value="1"/>
</dbReference>
<sequence>MFVAARAAGVGDVVAGRLAEAGLPLVGRPGAGVVVVAVGRTVGEALAARPFTCRCGRCRLVVVADSVEAGEVLRAVRAGALALLESTADPARLAAAVRAAARGEGRLPHAVLLALLDRPAPPPPAVLSPLTARQTAVLELVAEGHGNAAIARALSCSAHTVKNVIYDLMARLQVRNRSHAVARAVRAGLI</sequence>